<dbReference type="AlphaFoldDB" id="A0A3P1WSK9"/>
<reference evidence="4 5" key="1">
    <citation type="submission" date="2018-11" db="EMBL/GenBank/DDBJ databases">
        <title>Genomes From Bacteria Associated with the Canine Oral Cavity: a Test Case for Automated Genome-Based Taxonomic Assignment.</title>
        <authorList>
            <person name="Coil D.A."/>
            <person name="Jospin G."/>
            <person name="Darling A.E."/>
            <person name="Wallis C."/>
            <person name="Davis I.J."/>
            <person name="Harris S."/>
            <person name="Eisen J.A."/>
            <person name="Holcombe L.J."/>
            <person name="O'Flynn C."/>
        </authorList>
    </citation>
    <scope>NUCLEOTIDE SEQUENCE [LARGE SCALE GENOMIC DNA]</scope>
    <source>
        <strain evidence="4 5">OH2822_COT-296</strain>
    </source>
</reference>
<keyword evidence="3" id="KW-0472">Membrane</keyword>
<feature type="transmembrane region" description="Helical" evidence="3">
    <location>
        <begin position="32"/>
        <end position="56"/>
    </location>
</feature>
<accession>A0A3P1WSK9</accession>
<evidence type="ECO:0000256" key="1">
    <source>
        <dbReference type="SAM" id="Coils"/>
    </source>
</evidence>
<keyword evidence="3" id="KW-1133">Transmembrane helix</keyword>
<dbReference type="EMBL" id="RQYT01000030">
    <property type="protein sequence ID" value="RRD48757.1"/>
    <property type="molecule type" value="Genomic_DNA"/>
</dbReference>
<dbReference type="Proteomes" id="UP000280935">
    <property type="component" value="Unassembled WGS sequence"/>
</dbReference>
<dbReference type="OrthoDB" id="9891920at2"/>
<keyword evidence="3" id="KW-0812">Transmembrane</keyword>
<protein>
    <submittedName>
        <fullName evidence="4">Uncharacterized protein</fullName>
    </submittedName>
</protein>
<feature type="transmembrane region" description="Helical" evidence="3">
    <location>
        <begin position="99"/>
        <end position="118"/>
    </location>
</feature>
<evidence type="ECO:0000313" key="5">
    <source>
        <dbReference type="Proteomes" id="UP000280935"/>
    </source>
</evidence>
<organism evidence="4 5">
    <name type="scientific">Arachnia propionica</name>
    <dbReference type="NCBI Taxonomy" id="1750"/>
    <lineage>
        <taxon>Bacteria</taxon>
        <taxon>Bacillati</taxon>
        <taxon>Actinomycetota</taxon>
        <taxon>Actinomycetes</taxon>
        <taxon>Propionibacteriales</taxon>
        <taxon>Propionibacteriaceae</taxon>
        <taxon>Arachnia</taxon>
    </lineage>
</organism>
<feature type="compositionally biased region" description="Polar residues" evidence="2">
    <location>
        <begin position="1"/>
        <end position="18"/>
    </location>
</feature>
<name>A0A3P1WSK9_9ACTN</name>
<feature type="transmembrane region" description="Helical" evidence="3">
    <location>
        <begin position="152"/>
        <end position="173"/>
    </location>
</feature>
<comment type="caution">
    <text evidence="4">The sequence shown here is derived from an EMBL/GenBank/DDBJ whole genome shotgun (WGS) entry which is preliminary data.</text>
</comment>
<sequence length="276" mass="29682">MTIHNPSDITRHSVNPTDSVPIPETRSRPPGVALPFSGVAALVVGMVGLTADATLALPVMELAFGVPFWPSVFILTVVAIGAADLAIVAGERWTSGKRFAAGVLLLLALLIGVAMAWARTVHGIAPEADAPMIETALSVGEEAVHDEGPATLLMLGIYCASVASVFAASIKVLHPARKQLKHHQREMERSSETLALFEADLVAVQERIRRQEEREEQLHRDHACAVEQLIAREAQLKAYARDAIARAVGDPAATPLVRAPHEPKPTDQFNRLHPVN</sequence>
<feature type="coiled-coil region" evidence="1">
    <location>
        <begin position="180"/>
        <end position="221"/>
    </location>
</feature>
<evidence type="ECO:0000256" key="2">
    <source>
        <dbReference type="SAM" id="MobiDB-lite"/>
    </source>
</evidence>
<gene>
    <name evidence="4" type="ORF">EII35_11155</name>
</gene>
<feature type="region of interest" description="Disordered" evidence="2">
    <location>
        <begin position="254"/>
        <end position="276"/>
    </location>
</feature>
<keyword evidence="1" id="KW-0175">Coiled coil</keyword>
<dbReference type="RefSeq" id="WP_125228546.1">
    <property type="nucleotide sequence ID" value="NZ_RQYT01000030.1"/>
</dbReference>
<feature type="region of interest" description="Disordered" evidence="2">
    <location>
        <begin position="1"/>
        <end position="26"/>
    </location>
</feature>
<feature type="transmembrane region" description="Helical" evidence="3">
    <location>
        <begin position="68"/>
        <end position="87"/>
    </location>
</feature>
<evidence type="ECO:0000313" key="4">
    <source>
        <dbReference type="EMBL" id="RRD48757.1"/>
    </source>
</evidence>
<evidence type="ECO:0000256" key="3">
    <source>
        <dbReference type="SAM" id="Phobius"/>
    </source>
</evidence>
<proteinExistence type="predicted"/>